<accession>A0A3N1XLX2</accession>
<comment type="caution">
    <text evidence="2">The sequence shown here is derived from an EMBL/GenBank/DDBJ whole genome shotgun (WGS) entry which is preliminary data.</text>
</comment>
<sequence>MEQKDKKEKKKLTIKEIGVQKIVIMFVAGVFIIALSIPDLFFPKKEKNTAPSDTTSVSSETNASKNIKNEAANQYVNTLKEELKSTLKLVEGIGDVEVMITLKSSKELVTLKDSPYTQDTTNEVDGNGGSRISSNIQKSDETVLITNDEGDSIPYVIKEIEPEVEGVVVIAEGGGNPTIVGEIIDAVEVLFDVPTHKIKVMKMNSR</sequence>
<dbReference type="EMBL" id="RJVG01000007">
    <property type="protein sequence ID" value="ROR27131.1"/>
    <property type="molecule type" value="Genomic_DNA"/>
</dbReference>
<dbReference type="AlphaFoldDB" id="A0A3N1XLX2"/>
<proteinExistence type="predicted"/>
<keyword evidence="3" id="KW-1185">Reference proteome</keyword>
<gene>
    <name evidence="2" type="ORF">EDD66_10745</name>
</gene>
<name>A0A3N1XLX2_9FIRM</name>
<organism evidence="2 3">
    <name type="scientific">Mobilisporobacter senegalensis</name>
    <dbReference type="NCBI Taxonomy" id="1329262"/>
    <lineage>
        <taxon>Bacteria</taxon>
        <taxon>Bacillati</taxon>
        <taxon>Bacillota</taxon>
        <taxon>Clostridia</taxon>
        <taxon>Lachnospirales</taxon>
        <taxon>Lachnospiraceae</taxon>
        <taxon>Mobilisporobacter</taxon>
    </lineage>
</organism>
<evidence type="ECO:0000256" key="1">
    <source>
        <dbReference type="SAM" id="Phobius"/>
    </source>
</evidence>
<dbReference type="RefSeq" id="WP_123609829.1">
    <property type="nucleotide sequence ID" value="NZ_RJVG01000007.1"/>
</dbReference>
<reference evidence="2 3" key="1">
    <citation type="submission" date="2018-11" db="EMBL/GenBank/DDBJ databases">
        <title>Genomic Encyclopedia of Type Strains, Phase IV (KMG-IV): sequencing the most valuable type-strain genomes for metagenomic binning, comparative biology and taxonomic classification.</title>
        <authorList>
            <person name="Goeker M."/>
        </authorList>
    </citation>
    <scope>NUCLEOTIDE SEQUENCE [LARGE SCALE GENOMIC DNA]</scope>
    <source>
        <strain evidence="2 3">DSM 26537</strain>
    </source>
</reference>
<feature type="transmembrane region" description="Helical" evidence="1">
    <location>
        <begin position="21"/>
        <end position="42"/>
    </location>
</feature>
<evidence type="ECO:0000313" key="3">
    <source>
        <dbReference type="Proteomes" id="UP000273083"/>
    </source>
</evidence>
<keyword evidence="1" id="KW-0812">Transmembrane</keyword>
<protein>
    <submittedName>
        <fullName evidence="2">Stage III sporulation protein AG</fullName>
    </submittedName>
</protein>
<dbReference type="Proteomes" id="UP000273083">
    <property type="component" value="Unassembled WGS sequence"/>
</dbReference>
<evidence type="ECO:0000313" key="2">
    <source>
        <dbReference type="EMBL" id="ROR27131.1"/>
    </source>
</evidence>
<keyword evidence="1" id="KW-1133">Transmembrane helix</keyword>
<keyword evidence="1" id="KW-0472">Membrane</keyword>
<dbReference type="OrthoDB" id="2061035at2"/>